<reference evidence="2" key="1">
    <citation type="submission" date="2022-07" db="EMBL/GenBank/DDBJ databases">
        <title>The genome of Lyophyllum shimeji provides insight into the initial evolution of ectomycorrhizal fungal genome.</title>
        <authorList>
            <person name="Kobayashi Y."/>
            <person name="Shibata T."/>
            <person name="Hirakawa H."/>
            <person name="Shigenobu S."/>
            <person name="Nishiyama T."/>
            <person name="Yamada A."/>
            <person name="Hasebe M."/>
            <person name="Kawaguchi M."/>
        </authorList>
    </citation>
    <scope>NUCLEOTIDE SEQUENCE</scope>
    <source>
        <strain evidence="2">AT787</strain>
    </source>
</reference>
<name>A0A9P3UNU9_LYOSH</name>
<feature type="compositionally biased region" description="Acidic residues" evidence="1">
    <location>
        <begin position="458"/>
        <end position="467"/>
    </location>
</feature>
<evidence type="ECO:0000313" key="3">
    <source>
        <dbReference type="Proteomes" id="UP001063166"/>
    </source>
</evidence>
<sequence length="467" mass="51324">MVLPQPRPLTAPTLPKYSIILVCIQKPYLVDIIVTSTHRRHLYSCLCSRQIYAGPIKLWTDYSSLVTLDHPDQPRFTRNTALHHGLPLLDALVDSPRRRRRPSSPSPSDSDVSDAEPFSILDNRFQRARTIPCIPRLSSIPTRPFAVPPTPSPSLLMSGKIVAPFSGPLTANGLKLWLSSCEDGFDNYEDTHEKKTLSAKTRIRLTGAALVEPQMAEWWTASKTEFLALTTWEAFVAKLKARFMPVNWKMDALEQFFGCSQGKRDFRTFTADLAQSLGTLPSATISTTVYKYHILFYAHPLLYLRMRALQGFDIDNTTQTPDELIALMTAQWDSLVADNSSRGGRSLPSAFTASLSPSVPLITSAFNVPSTSSPRYVPPTEEEKEALSAVRGCWNCRGNPAVGARPGKDYVAPSPVPVVASAALLPTTNEPAYPPYMYPALTGLAAAAGTVTPPPQDENTESDTDSD</sequence>
<protein>
    <recommendedName>
        <fullName evidence="4">Retrotransposon gag domain-containing protein</fullName>
    </recommendedName>
</protein>
<proteinExistence type="predicted"/>
<feature type="region of interest" description="Disordered" evidence="1">
    <location>
        <begin position="448"/>
        <end position="467"/>
    </location>
</feature>
<dbReference type="OrthoDB" id="4742101at2759"/>
<evidence type="ECO:0000313" key="2">
    <source>
        <dbReference type="EMBL" id="GLB39702.1"/>
    </source>
</evidence>
<organism evidence="2 3">
    <name type="scientific">Lyophyllum shimeji</name>
    <name type="common">Hon-shimeji</name>
    <name type="synonym">Tricholoma shimeji</name>
    <dbReference type="NCBI Taxonomy" id="47721"/>
    <lineage>
        <taxon>Eukaryota</taxon>
        <taxon>Fungi</taxon>
        <taxon>Dikarya</taxon>
        <taxon>Basidiomycota</taxon>
        <taxon>Agaricomycotina</taxon>
        <taxon>Agaricomycetes</taxon>
        <taxon>Agaricomycetidae</taxon>
        <taxon>Agaricales</taxon>
        <taxon>Tricholomatineae</taxon>
        <taxon>Lyophyllaceae</taxon>
        <taxon>Lyophyllum</taxon>
    </lineage>
</organism>
<evidence type="ECO:0008006" key="4">
    <source>
        <dbReference type="Google" id="ProtNLM"/>
    </source>
</evidence>
<accession>A0A9P3UNU9</accession>
<dbReference type="EMBL" id="BRPK01000007">
    <property type="protein sequence ID" value="GLB39702.1"/>
    <property type="molecule type" value="Genomic_DNA"/>
</dbReference>
<feature type="region of interest" description="Disordered" evidence="1">
    <location>
        <begin position="94"/>
        <end position="116"/>
    </location>
</feature>
<gene>
    <name evidence="2" type="ORF">LshimejAT787_0702120</name>
</gene>
<keyword evidence="3" id="KW-1185">Reference proteome</keyword>
<dbReference type="AlphaFoldDB" id="A0A9P3UNU9"/>
<comment type="caution">
    <text evidence="2">The sequence shown here is derived from an EMBL/GenBank/DDBJ whole genome shotgun (WGS) entry which is preliminary data.</text>
</comment>
<evidence type="ECO:0000256" key="1">
    <source>
        <dbReference type="SAM" id="MobiDB-lite"/>
    </source>
</evidence>
<dbReference type="Proteomes" id="UP001063166">
    <property type="component" value="Unassembled WGS sequence"/>
</dbReference>